<feature type="region of interest" description="Disordered" evidence="1">
    <location>
        <begin position="506"/>
        <end position="535"/>
    </location>
</feature>
<feature type="compositionally biased region" description="Acidic residues" evidence="1">
    <location>
        <begin position="400"/>
        <end position="417"/>
    </location>
</feature>
<evidence type="ECO:0000256" key="1">
    <source>
        <dbReference type="SAM" id="MobiDB-lite"/>
    </source>
</evidence>
<feature type="compositionally biased region" description="Polar residues" evidence="1">
    <location>
        <begin position="239"/>
        <end position="275"/>
    </location>
</feature>
<name>A0A0F7SFP7_PHARH</name>
<feature type="compositionally biased region" description="Low complexity" evidence="1">
    <location>
        <begin position="89"/>
        <end position="106"/>
    </location>
</feature>
<feature type="compositionally biased region" description="Low complexity" evidence="1">
    <location>
        <begin position="340"/>
        <end position="359"/>
    </location>
</feature>
<feature type="region of interest" description="Disordered" evidence="1">
    <location>
        <begin position="142"/>
        <end position="184"/>
    </location>
</feature>
<feature type="region of interest" description="Disordered" evidence="1">
    <location>
        <begin position="647"/>
        <end position="714"/>
    </location>
</feature>
<dbReference type="AlphaFoldDB" id="A0A0F7SFP7"/>
<feature type="compositionally biased region" description="Low complexity" evidence="1">
    <location>
        <begin position="212"/>
        <end position="224"/>
    </location>
</feature>
<reference evidence="2" key="1">
    <citation type="submission" date="2014-08" db="EMBL/GenBank/DDBJ databases">
        <authorList>
            <person name="Sharma Rahul"/>
            <person name="Thines Marco"/>
        </authorList>
    </citation>
    <scope>NUCLEOTIDE SEQUENCE</scope>
</reference>
<feature type="compositionally biased region" description="Low complexity" evidence="1">
    <location>
        <begin position="582"/>
        <end position="601"/>
    </location>
</feature>
<accession>A0A0F7SFP7</accession>
<dbReference type="EMBL" id="LN483144">
    <property type="protein sequence ID" value="CDZ96433.1"/>
    <property type="molecule type" value="Genomic_DNA"/>
</dbReference>
<proteinExistence type="predicted"/>
<sequence>MTHTPLGPSDYAMHDIPTQSSSIESSPLTTHASPLQIPTPASSTSSPPPVRFPSSFADFKLPPVRLSGIHSSTVKPNLSTWPTVSAHHGSPSFPSSSSSSSTGPSTVAMNESLEGYPLFHPKKHTRKSSTLSLNNHAHDDHLRIINRLPQNRPTPRFPSSAGSSLLTSSPGEGSPIINQPGVFSFGPTPSASSFGTLQPSVRSYPLPFQSIGSSTSAASHPGSSRVGGPDGEGSDRTDSPSIWAQAQDSSRPLSAESTAMLSPSSTKGRLRSNSPPGIPVLNPNGAEEGKTEASIRAVTRRGSLYPKHIAHTLTAKLLSTESNPSTSEIRSEAQIQRLLTSHSSSPTPFRSRSSLSGGPSSIGGGGHRVGPGNRFRPFFAGGRNRFPEDEGDLFDRDPLSEEDTSEDDDLCMEDEISTTDSPVDPASLFGGSSSFGQTSQSPALPHQTFTSDNRPSGQHQQLGLAKLSVTPMMINPSGRSPSKTNTHVIGDGEGDTGMMVVGSSPVMGSPRRRSGSCSGSGSIGGGSMSSSIPGSGFGVRPVTPGSAGMGWRESGGKKRKVAIDERFDPYASSLAFKRRAVSPSTTLLPPPTSSSYTNTPSFLQQSPVPSLSAFHPNPQSQSQSQSQTQPIPISLTYYTASSRHGSPLPMHSQILSSSAGGGTARSLGGSAPGYAGPGLGTSLLAREREGRRSSVSGFGTWEDDEAGLSGMKLG</sequence>
<protein>
    <submittedName>
        <fullName evidence="2">Uncharacterized protein</fullName>
    </submittedName>
</protein>
<feature type="compositionally biased region" description="Low complexity" evidence="1">
    <location>
        <begin position="618"/>
        <end position="629"/>
    </location>
</feature>
<feature type="compositionally biased region" description="Low complexity" evidence="1">
    <location>
        <begin position="158"/>
        <end position="171"/>
    </location>
</feature>
<feature type="compositionally biased region" description="Polar residues" evidence="1">
    <location>
        <begin position="447"/>
        <end position="461"/>
    </location>
</feature>
<organism evidence="2">
    <name type="scientific">Phaffia rhodozyma</name>
    <name type="common">Yeast</name>
    <name type="synonym">Xanthophyllomyces dendrorhous</name>
    <dbReference type="NCBI Taxonomy" id="264483"/>
    <lineage>
        <taxon>Eukaryota</taxon>
        <taxon>Fungi</taxon>
        <taxon>Dikarya</taxon>
        <taxon>Basidiomycota</taxon>
        <taxon>Agaricomycotina</taxon>
        <taxon>Tremellomycetes</taxon>
        <taxon>Cystofilobasidiales</taxon>
        <taxon>Mrakiaceae</taxon>
        <taxon>Phaffia</taxon>
    </lineage>
</organism>
<feature type="compositionally biased region" description="Basic and acidic residues" evidence="1">
    <location>
        <begin position="385"/>
        <end position="399"/>
    </location>
</feature>
<evidence type="ECO:0000313" key="2">
    <source>
        <dbReference type="EMBL" id="CDZ96433.1"/>
    </source>
</evidence>
<feature type="region of interest" description="Disordered" evidence="1">
    <location>
        <begin position="211"/>
        <end position="292"/>
    </location>
</feature>
<feature type="compositionally biased region" description="Low complexity" evidence="1">
    <location>
        <begin position="427"/>
        <end position="441"/>
    </location>
</feature>
<feature type="compositionally biased region" description="Polar residues" evidence="1">
    <location>
        <begin position="69"/>
        <end position="83"/>
    </location>
</feature>
<feature type="compositionally biased region" description="Gly residues" evidence="1">
    <location>
        <begin position="360"/>
        <end position="369"/>
    </location>
</feature>
<feature type="compositionally biased region" description="Polar residues" evidence="1">
    <location>
        <begin position="17"/>
        <end position="33"/>
    </location>
</feature>
<feature type="region of interest" description="Disordered" evidence="1">
    <location>
        <begin position="339"/>
        <end position="461"/>
    </location>
</feature>
<feature type="region of interest" description="Disordered" evidence="1">
    <location>
        <begin position="579"/>
        <end position="629"/>
    </location>
</feature>
<feature type="region of interest" description="Disordered" evidence="1">
    <location>
        <begin position="1"/>
        <end position="109"/>
    </location>
</feature>